<dbReference type="GO" id="GO:0050660">
    <property type="term" value="F:flavin adenine dinucleotide binding"/>
    <property type="evidence" value="ECO:0007669"/>
    <property type="project" value="InterPro"/>
</dbReference>
<organism evidence="5 6">
    <name type="scientific">Pseudonocardia endophytica</name>
    <dbReference type="NCBI Taxonomy" id="401976"/>
    <lineage>
        <taxon>Bacteria</taxon>
        <taxon>Bacillati</taxon>
        <taxon>Actinomycetota</taxon>
        <taxon>Actinomycetes</taxon>
        <taxon>Pseudonocardiales</taxon>
        <taxon>Pseudonocardiaceae</taxon>
        <taxon>Pseudonocardia</taxon>
    </lineage>
</organism>
<dbReference type="GO" id="GO:0003995">
    <property type="term" value="F:acyl-CoA dehydrogenase activity"/>
    <property type="evidence" value="ECO:0007669"/>
    <property type="project" value="TreeGrafter"/>
</dbReference>
<dbReference type="InterPro" id="IPR046373">
    <property type="entry name" value="Acyl-CoA_Oxase/DH_mid-dom_sf"/>
</dbReference>
<name>A0A4R1HWZ0_PSEEN</name>
<dbReference type="Gene3D" id="1.20.140.10">
    <property type="entry name" value="Butyryl-CoA Dehydrogenase, subunit A, domain 3"/>
    <property type="match status" value="1"/>
</dbReference>
<evidence type="ECO:0000313" key="6">
    <source>
        <dbReference type="Proteomes" id="UP000295560"/>
    </source>
</evidence>
<dbReference type="GO" id="GO:0016712">
    <property type="term" value="F:oxidoreductase activity, acting on paired donors, with incorporation or reduction of molecular oxygen, reduced flavin or flavoprotein as one donor, and incorporation of one atom of oxygen"/>
    <property type="evidence" value="ECO:0007669"/>
    <property type="project" value="TreeGrafter"/>
</dbReference>
<dbReference type="AlphaFoldDB" id="A0A4R1HWZ0"/>
<keyword evidence="1" id="KW-0285">Flavoprotein</keyword>
<gene>
    <name evidence="5" type="ORF">EV378_0323</name>
</gene>
<dbReference type="InterPro" id="IPR013107">
    <property type="entry name" value="Acyl-CoA_DH_C"/>
</dbReference>
<dbReference type="GO" id="GO:0005737">
    <property type="term" value="C:cytoplasm"/>
    <property type="evidence" value="ECO:0007669"/>
    <property type="project" value="TreeGrafter"/>
</dbReference>
<dbReference type="InterPro" id="IPR036250">
    <property type="entry name" value="AcylCo_DH-like_C"/>
</dbReference>
<dbReference type="Gene3D" id="2.40.110.10">
    <property type="entry name" value="Butyryl-CoA Dehydrogenase, subunit A, domain 2"/>
    <property type="match status" value="1"/>
</dbReference>
<dbReference type="SUPFAM" id="SSF56645">
    <property type="entry name" value="Acyl-CoA dehydrogenase NM domain-like"/>
    <property type="match status" value="1"/>
</dbReference>
<protein>
    <submittedName>
        <fullName evidence="5">Alkylation response protein AidB-like acyl-CoA dehydrogenase</fullName>
    </submittedName>
</protein>
<evidence type="ECO:0000256" key="2">
    <source>
        <dbReference type="ARBA" id="ARBA00023002"/>
    </source>
</evidence>
<dbReference type="OrthoDB" id="571684at2"/>
<keyword evidence="6" id="KW-1185">Reference proteome</keyword>
<evidence type="ECO:0000259" key="3">
    <source>
        <dbReference type="Pfam" id="PF02770"/>
    </source>
</evidence>
<sequence length="408" mass="44248">MTTTVTPDTTHGSTAHGWSDAQLDEVFAPVFARIAGGAVQREQDRSLAHDEVAQLNAARFGALRLPVELGGYGASVRQLFRLLVDLAAAESNLPQALRVHWWFVEDQLLAAPGPERDRWLRTIADGKLVGNAISEPGVGAIERYATTVTPDGNDFRLSGTKYYSTGSLYADHIVVAADRDGERIHVLVDADADGVTQHDDWDGFGQRLTASGTTEFDDVAVPADRHLGAGYGTPGRTYGTSYLQLVQLAVLAGIAQRATDDVSAWVRDRTRSFTHAAADLPRHDPLVQQVIGRLSAAAYAARTLVLDVADQLDHLLATDSEDPGLLDRVEFDVARAQAVVIPSVLDATTQLFEVGGASITSETLRLDRHWRNARTISVHNPLIYKLRSVGDTLLNGTELPYAWSAGRR</sequence>
<dbReference type="InterPro" id="IPR050741">
    <property type="entry name" value="Acyl-CoA_dehydrogenase"/>
</dbReference>
<dbReference type="InterPro" id="IPR006091">
    <property type="entry name" value="Acyl-CoA_Oxase/DH_mid-dom"/>
</dbReference>
<dbReference type="InterPro" id="IPR009100">
    <property type="entry name" value="AcylCoA_DH/oxidase_NM_dom_sf"/>
</dbReference>
<feature type="domain" description="Acyl-CoA dehydrogenase C-terminal" evidence="4">
    <location>
        <begin position="247"/>
        <end position="380"/>
    </location>
</feature>
<proteinExistence type="predicted"/>
<dbReference type="Proteomes" id="UP000295560">
    <property type="component" value="Unassembled WGS sequence"/>
</dbReference>
<keyword evidence="2" id="KW-0560">Oxidoreductase</keyword>
<accession>A0A4R1HWZ0</accession>
<dbReference type="PIRSF" id="PIRSF016578">
    <property type="entry name" value="HsaA"/>
    <property type="match status" value="1"/>
</dbReference>
<dbReference type="EMBL" id="SMFZ01000001">
    <property type="protein sequence ID" value="TCK24549.1"/>
    <property type="molecule type" value="Genomic_DNA"/>
</dbReference>
<dbReference type="Pfam" id="PF02770">
    <property type="entry name" value="Acyl-CoA_dh_M"/>
    <property type="match status" value="1"/>
</dbReference>
<evidence type="ECO:0000259" key="4">
    <source>
        <dbReference type="Pfam" id="PF08028"/>
    </source>
</evidence>
<feature type="domain" description="Acyl-CoA oxidase/dehydrogenase middle" evidence="3">
    <location>
        <begin position="132"/>
        <end position="219"/>
    </location>
</feature>
<dbReference type="RefSeq" id="WP_132420984.1">
    <property type="nucleotide sequence ID" value="NZ_SMFZ01000001.1"/>
</dbReference>
<evidence type="ECO:0000313" key="5">
    <source>
        <dbReference type="EMBL" id="TCK24549.1"/>
    </source>
</evidence>
<dbReference type="Gene3D" id="1.10.540.10">
    <property type="entry name" value="Acyl-CoA dehydrogenase/oxidase, N-terminal domain"/>
    <property type="match status" value="1"/>
</dbReference>
<reference evidence="5 6" key="1">
    <citation type="submission" date="2019-03" db="EMBL/GenBank/DDBJ databases">
        <title>Sequencing the genomes of 1000 actinobacteria strains.</title>
        <authorList>
            <person name="Klenk H.-P."/>
        </authorList>
    </citation>
    <scope>NUCLEOTIDE SEQUENCE [LARGE SCALE GENOMIC DNA]</scope>
    <source>
        <strain evidence="5 6">DSM 44969</strain>
    </source>
</reference>
<comment type="caution">
    <text evidence="5">The sequence shown here is derived from an EMBL/GenBank/DDBJ whole genome shotgun (WGS) entry which is preliminary data.</text>
</comment>
<dbReference type="PANTHER" id="PTHR48083">
    <property type="entry name" value="MEDIUM-CHAIN SPECIFIC ACYL-COA DEHYDROGENASE, MITOCHONDRIAL-RELATED"/>
    <property type="match status" value="1"/>
</dbReference>
<dbReference type="Pfam" id="PF08028">
    <property type="entry name" value="Acyl-CoA_dh_2"/>
    <property type="match status" value="1"/>
</dbReference>
<dbReference type="PANTHER" id="PTHR48083:SF19">
    <property type="entry name" value="FLAVIN-DEPENDENT MONOOXYGENASE, OXYGENASE SUBUNIT HSAA"/>
    <property type="match status" value="1"/>
</dbReference>
<evidence type="ECO:0000256" key="1">
    <source>
        <dbReference type="ARBA" id="ARBA00022630"/>
    </source>
</evidence>
<dbReference type="InterPro" id="IPR037069">
    <property type="entry name" value="AcylCoA_DH/ox_N_sf"/>
</dbReference>
<dbReference type="GO" id="GO:0033539">
    <property type="term" value="P:fatty acid beta-oxidation using acyl-CoA dehydrogenase"/>
    <property type="evidence" value="ECO:0007669"/>
    <property type="project" value="TreeGrafter"/>
</dbReference>
<dbReference type="SUPFAM" id="SSF47203">
    <property type="entry name" value="Acyl-CoA dehydrogenase C-terminal domain-like"/>
    <property type="match status" value="1"/>
</dbReference>